<feature type="signal peptide" evidence="1">
    <location>
        <begin position="1"/>
        <end position="20"/>
    </location>
</feature>
<reference evidence="2 3" key="1">
    <citation type="submission" date="2016-10" db="EMBL/GenBank/DDBJ databases">
        <authorList>
            <person name="de Groot N.N."/>
        </authorList>
    </citation>
    <scope>NUCLEOTIDE SEQUENCE [LARGE SCALE GENOMIC DNA]</scope>
    <source>
        <strain evidence="2 3">DSM 8537</strain>
    </source>
</reference>
<dbReference type="AlphaFoldDB" id="A0A1I3C5V3"/>
<gene>
    <name evidence="2" type="ORF">SAMN04488021_12819</name>
</gene>
<evidence type="ECO:0000313" key="3">
    <source>
        <dbReference type="Proteomes" id="UP000183635"/>
    </source>
</evidence>
<feature type="chain" id="PRO_5010274945" evidence="1">
    <location>
        <begin position="21"/>
        <end position="590"/>
    </location>
</feature>
<protein>
    <submittedName>
        <fullName evidence="2">Uncharacterized protein</fullName>
    </submittedName>
</protein>
<name>A0A1I3C5V3_9RHOB</name>
<evidence type="ECO:0000256" key="1">
    <source>
        <dbReference type="SAM" id="SignalP"/>
    </source>
</evidence>
<keyword evidence="3" id="KW-1185">Reference proteome</keyword>
<dbReference type="STRING" id="34004.SAMN04488021_12819"/>
<keyword evidence="1" id="KW-0732">Signal</keyword>
<evidence type="ECO:0000313" key="2">
    <source>
        <dbReference type="EMBL" id="SFH69965.1"/>
    </source>
</evidence>
<sequence length="590" mass="60058">MIRAGALAAAWALLAGAALAQPALKAPLTAGLRLTDPASGAALAQVQPGQPFDVQLEFRAQVGSVPTDLAPLAWIRQRGPGDLPCAETAAAYRAAGRAALGSVDLNGIVLGMVARDGAFTVLDPQRALGTANLLTARRFDPPPSALAADPRSGAFLLALPGAAPGQGLALALDPYGQPRLLAEGLQRPAALVPAASGGGWLLDAGAGTVLRLDRGAPQPMAAGARAIAGDAGTRGTGRLAVLAGDELLVLRDDGAVQLRSPAPGALAVALGPEAALWLDPEALHVVWLDAPDAAQRIALPGAFDRLALSPEGRMAFLFARDRTGFAVADLALGRVVQGAATDSPVAEVGFLPGTAVLRLADQSGVGVMDLRRIAPGHEAVVGHVALGPPRPAAEARDAALLAPYLPEPVMLAVHADSYSGFVVDRRHAISGKPPMEALRLRGGIPQMLRALNRGLRPLGSGRFVTTTRLPGPGDWELVVSAGIGQMAFCAPVPTPPTPAAAQAQPGRISPEADAAGRIRLRFLAGDGRPAAGLSGMVELAALTGNWRQRQPFSTDAGGLSAESYDLAPHVPLVVTAGGAGFEPLVLETAP</sequence>
<dbReference type="EMBL" id="FOPU01000028">
    <property type="protein sequence ID" value="SFH69965.1"/>
    <property type="molecule type" value="Genomic_DNA"/>
</dbReference>
<organism evidence="2 3">
    <name type="scientific">Paracoccus aminovorans</name>
    <dbReference type="NCBI Taxonomy" id="34004"/>
    <lineage>
        <taxon>Bacteria</taxon>
        <taxon>Pseudomonadati</taxon>
        <taxon>Pseudomonadota</taxon>
        <taxon>Alphaproteobacteria</taxon>
        <taxon>Rhodobacterales</taxon>
        <taxon>Paracoccaceae</taxon>
        <taxon>Paracoccus</taxon>
    </lineage>
</organism>
<accession>A0A1I3C5V3</accession>
<dbReference type="SUPFAM" id="SSF63829">
    <property type="entry name" value="Calcium-dependent phosphotriesterase"/>
    <property type="match status" value="1"/>
</dbReference>
<proteinExistence type="predicted"/>
<dbReference type="Proteomes" id="UP000183635">
    <property type="component" value="Unassembled WGS sequence"/>
</dbReference>
<dbReference type="RefSeq" id="WP_074969215.1">
    <property type="nucleotide sequence ID" value="NZ_CBCRYP010000029.1"/>
</dbReference>